<feature type="domain" description="GOLD" evidence="2">
    <location>
        <begin position="317"/>
        <end position="415"/>
    </location>
</feature>
<protein>
    <recommendedName>
        <fullName evidence="2">GOLD domain-containing protein</fullName>
    </recommendedName>
</protein>
<name>A0ABP0TVB2_9BRYO</name>
<dbReference type="InterPro" id="IPR036598">
    <property type="entry name" value="GOLD_dom_sf"/>
</dbReference>
<dbReference type="PROSITE" id="PS50866">
    <property type="entry name" value="GOLD"/>
    <property type="match status" value="1"/>
</dbReference>
<proteinExistence type="predicted"/>
<dbReference type="Proteomes" id="UP001497512">
    <property type="component" value="Chromosome 15"/>
</dbReference>
<reference evidence="3" key="1">
    <citation type="submission" date="2024-02" db="EMBL/GenBank/DDBJ databases">
        <authorList>
            <consortium name="ELIXIR-Norway"/>
            <consortium name="Elixir Norway"/>
        </authorList>
    </citation>
    <scope>NUCLEOTIDE SEQUENCE</scope>
</reference>
<evidence type="ECO:0000259" key="2">
    <source>
        <dbReference type="PROSITE" id="PS50866"/>
    </source>
</evidence>
<dbReference type="SUPFAM" id="SSF101576">
    <property type="entry name" value="Supernatant protein factor (SPF), C-terminal domain"/>
    <property type="match status" value="1"/>
</dbReference>
<evidence type="ECO:0000313" key="4">
    <source>
        <dbReference type="Proteomes" id="UP001497512"/>
    </source>
</evidence>
<accession>A0ABP0TVB2</accession>
<keyword evidence="4" id="KW-1185">Reference proteome</keyword>
<sequence length="445" mass="50791">MASTAGLVPITRAFLSKFYDKYPFKPLVSDVSLLATACKEQALRIHAANSDDPDLAAQLDLISPHKIDENTWRNREQVEEILFLLHKDNWPSSLKEEDCLPTNGVAVRLAKLEEQMQHLLTTIQEFQKASSERIFNMVLTYMPQDFRCILFKQQRERSEKRRQAEVDALVAAGGSIHDKYALLWRQQMDRRHQLAQLGSSTGVLRTIVKWLVGVPQVLLDFVCRINDDNGPMEEQRQRYGPPLYELTSFAIALRVFISLWWSSFDHAIFPTKELLELLEKSVSVYSSEFKRFLSFLGEVFENSPFLISAEDAGIANKDDFKEAIIAAGKTHEVLVTVECEGSLVAWDFRLTAGKDVGFSVEFLDASSTNRPMLPYQRYEAHQGNFYSPSIGMYKLIWDNSYSTFYRKSVRYKVDSIPPVLDTDKHALSTNDESPCSDATSNDEKQ</sequence>
<organism evidence="3 4">
    <name type="scientific">Sphagnum troendelagicum</name>
    <dbReference type="NCBI Taxonomy" id="128251"/>
    <lineage>
        <taxon>Eukaryota</taxon>
        <taxon>Viridiplantae</taxon>
        <taxon>Streptophyta</taxon>
        <taxon>Embryophyta</taxon>
        <taxon>Bryophyta</taxon>
        <taxon>Sphagnophytina</taxon>
        <taxon>Sphagnopsida</taxon>
        <taxon>Sphagnales</taxon>
        <taxon>Sphagnaceae</taxon>
        <taxon>Sphagnum</taxon>
    </lineage>
</organism>
<gene>
    <name evidence="3" type="ORF">CSSPTR1EN2_LOCUS8031</name>
</gene>
<evidence type="ECO:0000256" key="1">
    <source>
        <dbReference type="SAM" id="MobiDB-lite"/>
    </source>
</evidence>
<dbReference type="InterPro" id="IPR009038">
    <property type="entry name" value="GOLD_dom"/>
</dbReference>
<dbReference type="EMBL" id="OZ019907">
    <property type="protein sequence ID" value="CAK9205803.1"/>
    <property type="molecule type" value="Genomic_DNA"/>
</dbReference>
<feature type="region of interest" description="Disordered" evidence="1">
    <location>
        <begin position="422"/>
        <end position="445"/>
    </location>
</feature>
<evidence type="ECO:0000313" key="3">
    <source>
        <dbReference type="EMBL" id="CAK9205803.1"/>
    </source>
</evidence>
<dbReference type="PANTHER" id="PTHR47532">
    <property type="entry name" value="RETINAL-BINDING PROTEIN"/>
    <property type="match status" value="1"/>
</dbReference>
<feature type="compositionally biased region" description="Polar residues" evidence="1">
    <location>
        <begin position="427"/>
        <end position="439"/>
    </location>
</feature>
<dbReference type="Gene3D" id="2.60.120.680">
    <property type="entry name" value="GOLD domain"/>
    <property type="match status" value="1"/>
</dbReference>
<dbReference type="PANTHER" id="PTHR47532:SF1">
    <property type="entry name" value="RETINAL-BINDING PROTEIN"/>
    <property type="match status" value="1"/>
</dbReference>